<keyword evidence="2" id="KW-0808">Transferase</keyword>
<protein>
    <recommendedName>
        <fullName evidence="5">Carbohydrate kinase FGGY N-terminal domain-containing protein</fullName>
    </recommendedName>
</protein>
<evidence type="ECO:0008006" key="5">
    <source>
        <dbReference type="Google" id="ProtNLM"/>
    </source>
</evidence>
<dbReference type="GO" id="GO:0004856">
    <property type="term" value="F:D-xylulokinase activity"/>
    <property type="evidence" value="ECO:0007669"/>
    <property type="project" value="TreeGrafter"/>
</dbReference>
<feature type="non-terminal residue" evidence="4">
    <location>
        <position position="206"/>
    </location>
</feature>
<dbReference type="PANTHER" id="PTHR10196:SF57">
    <property type="entry name" value="XYLULOSE KINASE"/>
    <property type="match status" value="1"/>
</dbReference>
<dbReference type="Gene3D" id="3.30.420.40">
    <property type="match status" value="1"/>
</dbReference>
<evidence type="ECO:0000256" key="1">
    <source>
        <dbReference type="ARBA" id="ARBA00009156"/>
    </source>
</evidence>
<gene>
    <name evidence="4" type="ORF">METZ01_LOCUS347475</name>
</gene>
<sequence length="206" mass="22190">MGNFLGIDSSTQSMTGIVIDTDRSVIVAEASVSFDEHYGEHYGVTNGVIDLGDGRIHSAPLMWAEALEQLCCQLRDAGVDLRSIRAVAGSGQQHGTVYLNESAALSLGGLDADHDLASQLKGMFSRATAPIWMDTSTGEQCRQIEAGVGGRQALLQLTGNTAFERFSGPQIRRFWQTEPDAWERTTNICLVSSFISSLLAGRLVPV</sequence>
<keyword evidence="3" id="KW-0418">Kinase</keyword>
<comment type="similarity">
    <text evidence="1">Belongs to the FGGY kinase family.</text>
</comment>
<dbReference type="GO" id="GO:0005829">
    <property type="term" value="C:cytosol"/>
    <property type="evidence" value="ECO:0007669"/>
    <property type="project" value="TreeGrafter"/>
</dbReference>
<reference evidence="4" key="1">
    <citation type="submission" date="2018-05" db="EMBL/GenBank/DDBJ databases">
        <authorList>
            <person name="Lanie J.A."/>
            <person name="Ng W.-L."/>
            <person name="Kazmierczak K.M."/>
            <person name="Andrzejewski T.M."/>
            <person name="Davidsen T.M."/>
            <person name="Wayne K.J."/>
            <person name="Tettelin H."/>
            <person name="Glass J.I."/>
            <person name="Rusch D."/>
            <person name="Podicherti R."/>
            <person name="Tsui H.-C.T."/>
            <person name="Winkler M.E."/>
        </authorList>
    </citation>
    <scope>NUCLEOTIDE SEQUENCE</scope>
</reference>
<dbReference type="PANTHER" id="PTHR10196">
    <property type="entry name" value="SUGAR KINASE"/>
    <property type="match status" value="1"/>
</dbReference>
<dbReference type="InterPro" id="IPR043129">
    <property type="entry name" value="ATPase_NBD"/>
</dbReference>
<organism evidence="4">
    <name type="scientific">marine metagenome</name>
    <dbReference type="NCBI Taxonomy" id="408172"/>
    <lineage>
        <taxon>unclassified sequences</taxon>
        <taxon>metagenomes</taxon>
        <taxon>ecological metagenomes</taxon>
    </lineage>
</organism>
<name>A0A382RDH8_9ZZZZ</name>
<proteinExistence type="inferred from homology"/>
<evidence type="ECO:0000313" key="4">
    <source>
        <dbReference type="EMBL" id="SVC94621.1"/>
    </source>
</evidence>
<dbReference type="SUPFAM" id="SSF53067">
    <property type="entry name" value="Actin-like ATPase domain"/>
    <property type="match status" value="1"/>
</dbReference>
<accession>A0A382RDH8</accession>
<dbReference type="AlphaFoldDB" id="A0A382RDH8"/>
<dbReference type="GO" id="GO:0005997">
    <property type="term" value="P:xylulose metabolic process"/>
    <property type="evidence" value="ECO:0007669"/>
    <property type="project" value="TreeGrafter"/>
</dbReference>
<evidence type="ECO:0000256" key="2">
    <source>
        <dbReference type="ARBA" id="ARBA00022679"/>
    </source>
</evidence>
<evidence type="ECO:0000256" key="3">
    <source>
        <dbReference type="ARBA" id="ARBA00022777"/>
    </source>
</evidence>
<dbReference type="EMBL" id="UINC01120249">
    <property type="protein sequence ID" value="SVC94621.1"/>
    <property type="molecule type" value="Genomic_DNA"/>
</dbReference>